<dbReference type="PANTHER" id="PTHR28457:SF2">
    <property type="entry name" value="SIMILAR TO 4930578I06RIK PROTEIN"/>
    <property type="match status" value="1"/>
</dbReference>
<dbReference type="PANTHER" id="PTHR28457">
    <property type="entry name" value="COILED-COIL DOMAIN-CONTAINING PROTEIN 189"/>
    <property type="match status" value="1"/>
</dbReference>
<reference evidence="3" key="1">
    <citation type="submission" date="2025-08" db="UniProtKB">
        <authorList>
            <consortium name="RefSeq"/>
        </authorList>
    </citation>
    <scope>IDENTIFICATION</scope>
    <source>
        <tissue evidence="3">Whole sample</tissue>
    </source>
</reference>
<dbReference type="OrthoDB" id="6103133at2759"/>
<feature type="region of interest" description="Disordered" evidence="1">
    <location>
        <begin position="179"/>
        <end position="199"/>
    </location>
</feature>
<feature type="compositionally biased region" description="Basic residues" evidence="1">
    <location>
        <begin position="294"/>
        <end position="304"/>
    </location>
</feature>
<protein>
    <submittedName>
        <fullName evidence="3">Uncharacterized protein C8orf74 homolog</fullName>
    </submittedName>
</protein>
<name>A0A8B8CZ44_CRAVI</name>
<evidence type="ECO:0000313" key="3">
    <source>
        <dbReference type="RefSeq" id="XP_022319756.1"/>
    </source>
</evidence>
<dbReference type="InterPro" id="IPR032727">
    <property type="entry name" value="CLAMP"/>
</dbReference>
<feature type="compositionally biased region" description="Pro residues" evidence="1">
    <location>
        <begin position="262"/>
        <end position="286"/>
    </location>
</feature>
<feature type="compositionally biased region" description="Basic and acidic residues" evidence="1">
    <location>
        <begin position="189"/>
        <end position="199"/>
    </location>
</feature>
<dbReference type="Pfam" id="PF14769">
    <property type="entry name" value="CLAMP"/>
    <property type="match status" value="1"/>
</dbReference>
<dbReference type="KEGG" id="cvn:111122331"/>
<evidence type="ECO:0000313" key="2">
    <source>
        <dbReference type="Proteomes" id="UP000694844"/>
    </source>
</evidence>
<organism evidence="2 3">
    <name type="scientific">Crassostrea virginica</name>
    <name type="common">Eastern oyster</name>
    <dbReference type="NCBI Taxonomy" id="6565"/>
    <lineage>
        <taxon>Eukaryota</taxon>
        <taxon>Metazoa</taxon>
        <taxon>Spiralia</taxon>
        <taxon>Lophotrochozoa</taxon>
        <taxon>Mollusca</taxon>
        <taxon>Bivalvia</taxon>
        <taxon>Autobranchia</taxon>
        <taxon>Pteriomorphia</taxon>
        <taxon>Ostreida</taxon>
        <taxon>Ostreoidea</taxon>
        <taxon>Ostreidae</taxon>
        <taxon>Crassostrea</taxon>
    </lineage>
</organism>
<dbReference type="AlphaFoldDB" id="A0A8B8CZ44"/>
<gene>
    <name evidence="3" type="primary">LOC111122331</name>
</gene>
<sequence>MAVTLSESVVKNISNLPKNEGKEFLAGQLKLTCLDADENLRNAIYTDFLYDNLMFAVEKGFTWKQVCSVVTFCDGILKDSTDKDLTDALQFLKLQSFELADLLGERNFPIYTDFVFQTYLRHFKLFKYVFTKERDMLKPNVTLKVETPSDPGVMKTSKPESVWEYERCYEDIQRQEAEHASQRLQSKAKTLEQAEQQSKERLGKIGQVQTPLTKEKVGELIREVIGSYSSLLVEKVKCNISEVQEDLEFKLARTSLPRPQALGPPPRFNPKPKTPTPTPKKTPPKSPKNERKKSAGSRSKSRNK</sequence>
<accession>A0A8B8CZ44</accession>
<dbReference type="GeneID" id="111122331"/>
<dbReference type="RefSeq" id="XP_022319756.1">
    <property type="nucleotide sequence ID" value="XM_022464048.1"/>
</dbReference>
<evidence type="ECO:0000256" key="1">
    <source>
        <dbReference type="SAM" id="MobiDB-lite"/>
    </source>
</evidence>
<feature type="region of interest" description="Disordered" evidence="1">
    <location>
        <begin position="253"/>
        <end position="304"/>
    </location>
</feature>
<proteinExistence type="predicted"/>
<dbReference type="Proteomes" id="UP000694844">
    <property type="component" value="Chromosome 2"/>
</dbReference>
<keyword evidence="2" id="KW-1185">Reference proteome</keyword>